<feature type="compositionally biased region" description="Low complexity" evidence="1">
    <location>
        <begin position="11"/>
        <end position="23"/>
    </location>
</feature>
<reference evidence="2 3" key="1">
    <citation type="submission" date="2021-07" db="EMBL/GenBank/DDBJ databases">
        <authorList>
            <person name="Palmer J.M."/>
        </authorList>
    </citation>
    <scope>NUCLEOTIDE SEQUENCE [LARGE SCALE GENOMIC DNA]</scope>
    <source>
        <strain evidence="2 3">AT_MEX2019</strain>
        <tissue evidence="2">Muscle</tissue>
    </source>
</reference>
<name>A0ABU7B067_9TELE</name>
<feature type="compositionally biased region" description="Polar residues" evidence="1">
    <location>
        <begin position="56"/>
        <end position="66"/>
    </location>
</feature>
<feature type="non-terminal residue" evidence="2">
    <location>
        <position position="1"/>
    </location>
</feature>
<evidence type="ECO:0000313" key="3">
    <source>
        <dbReference type="Proteomes" id="UP001345963"/>
    </source>
</evidence>
<proteinExistence type="predicted"/>
<evidence type="ECO:0000313" key="2">
    <source>
        <dbReference type="EMBL" id="MED6242985.1"/>
    </source>
</evidence>
<sequence length="81" mass="9106">AEKTSCRNCCPSQPSLSFSSSHAPSKHYRRENSAKWKRVTFELSTSIMDAISLQPPFSWQSHGGTKSRQDPSEATFDRICV</sequence>
<comment type="caution">
    <text evidence="2">The sequence shown here is derived from an EMBL/GenBank/DDBJ whole genome shotgun (WGS) entry which is preliminary data.</text>
</comment>
<organism evidence="2 3">
    <name type="scientific">Ataeniobius toweri</name>
    <dbReference type="NCBI Taxonomy" id="208326"/>
    <lineage>
        <taxon>Eukaryota</taxon>
        <taxon>Metazoa</taxon>
        <taxon>Chordata</taxon>
        <taxon>Craniata</taxon>
        <taxon>Vertebrata</taxon>
        <taxon>Euteleostomi</taxon>
        <taxon>Actinopterygii</taxon>
        <taxon>Neopterygii</taxon>
        <taxon>Teleostei</taxon>
        <taxon>Neoteleostei</taxon>
        <taxon>Acanthomorphata</taxon>
        <taxon>Ovalentaria</taxon>
        <taxon>Atherinomorphae</taxon>
        <taxon>Cyprinodontiformes</taxon>
        <taxon>Goodeidae</taxon>
        <taxon>Ataeniobius</taxon>
    </lineage>
</organism>
<dbReference type="Proteomes" id="UP001345963">
    <property type="component" value="Unassembled WGS sequence"/>
</dbReference>
<keyword evidence="3" id="KW-1185">Reference proteome</keyword>
<evidence type="ECO:0000256" key="1">
    <source>
        <dbReference type="SAM" id="MobiDB-lite"/>
    </source>
</evidence>
<feature type="region of interest" description="Disordered" evidence="1">
    <location>
        <begin position="56"/>
        <end position="81"/>
    </location>
</feature>
<protein>
    <submittedName>
        <fullName evidence="2">Uncharacterized protein</fullName>
    </submittedName>
</protein>
<accession>A0ABU7B067</accession>
<feature type="region of interest" description="Disordered" evidence="1">
    <location>
        <begin position="1"/>
        <end position="32"/>
    </location>
</feature>
<dbReference type="EMBL" id="JAHUTI010032244">
    <property type="protein sequence ID" value="MED6242985.1"/>
    <property type="molecule type" value="Genomic_DNA"/>
</dbReference>
<gene>
    <name evidence="2" type="ORF">ATANTOWER_012990</name>
</gene>